<dbReference type="InterPro" id="IPR010427">
    <property type="entry name" value="DUF1023"/>
</dbReference>
<keyword evidence="3" id="KW-1185">Reference proteome</keyword>
<dbReference type="GO" id="GO:0016787">
    <property type="term" value="F:hydrolase activity"/>
    <property type="evidence" value="ECO:0007669"/>
    <property type="project" value="UniProtKB-KW"/>
</dbReference>
<dbReference type="InterPro" id="IPR029058">
    <property type="entry name" value="AB_hydrolase_fold"/>
</dbReference>
<evidence type="ECO:0000313" key="2">
    <source>
        <dbReference type="EMBL" id="ROO90376.1"/>
    </source>
</evidence>
<dbReference type="Pfam" id="PF06259">
    <property type="entry name" value="Abhydrolase_8"/>
    <property type="match status" value="1"/>
</dbReference>
<keyword evidence="2" id="KW-0378">Hydrolase</keyword>
<protein>
    <submittedName>
        <fullName evidence="2">Alpha/beta hydrolase family protein</fullName>
    </submittedName>
</protein>
<name>A0A3N1DA50_9ACTN</name>
<dbReference type="EMBL" id="RJKE01000001">
    <property type="protein sequence ID" value="ROO90376.1"/>
    <property type="molecule type" value="Genomic_DNA"/>
</dbReference>
<gene>
    <name evidence="2" type="ORF">EDD29_8100</name>
</gene>
<accession>A0A3N1DA50</accession>
<feature type="domain" description="DUF1023" evidence="1">
    <location>
        <begin position="37"/>
        <end position="196"/>
    </location>
</feature>
<evidence type="ECO:0000313" key="3">
    <source>
        <dbReference type="Proteomes" id="UP000272400"/>
    </source>
</evidence>
<evidence type="ECO:0000259" key="1">
    <source>
        <dbReference type="Pfam" id="PF06259"/>
    </source>
</evidence>
<dbReference type="Proteomes" id="UP000272400">
    <property type="component" value="Unassembled WGS sequence"/>
</dbReference>
<organism evidence="2 3">
    <name type="scientific">Actinocorallia herbida</name>
    <dbReference type="NCBI Taxonomy" id="58109"/>
    <lineage>
        <taxon>Bacteria</taxon>
        <taxon>Bacillati</taxon>
        <taxon>Actinomycetota</taxon>
        <taxon>Actinomycetes</taxon>
        <taxon>Streptosporangiales</taxon>
        <taxon>Thermomonosporaceae</taxon>
        <taxon>Actinocorallia</taxon>
    </lineage>
</organism>
<dbReference type="SUPFAM" id="SSF53474">
    <property type="entry name" value="alpha/beta-Hydrolases"/>
    <property type="match status" value="1"/>
</dbReference>
<dbReference type="AlphaFoldDB" id="A0A3N1DA50"/>
<proteinExistence type="predicted"/>
<reference evidence="2 3" key="1">
    <citation type="submission" date="2018-11" db="EMBL/GenBank/DDBJ databases">
        <title>Sequencing the genomes of 1000 actinobacteria strains.</title>
        <authorList>
            <person name="Klenk H.-P."/>
        </authorList>
    </citation>
    <scope>NUCLEOTIDE SEQUENCE [LARGE SCALE GENOMIC DNA]</scope>
    <source>
        <strain evidence="2 3">DSM 44254</strain>
    </source>
</reference>
<comment type="caution">
    <text evidence="2">The sequence shown here is derived from an EMBL/GenBank/DDBJ whole genome shotgun (WGS) entry which is preliminary data.</text>
</comment>
<sequence length="274" mass="28945">MGIDSTTSGPWDVKEGATWITRNIPEWAYDPAQGPDGKLVLSIGNPDSAENVAVYVPGTTSQLDGIGGDIDRAANLHRRSEKYGSGSVSTIIWLGYDAPDSIMKDAAVDKYADEGAPKFLAFLDGIDPGRRKHVTVIGHSYGSVVIGESAIRGRLHADEVIAAGSPGMHVGQAKDLDVGEHHVWVQAADGDPVPALGRLVHGAPAVRGVPTLPQVPSDGGFGGNLMSTDTQGHSDYWKSDSLSLDNQAKVIMGGHETQGVDDDPGLAKRPMFYR</sequence>